<dbReference type="OrthoDB" id="163794at2759"/>
<sequence length="192" mass="20492">MILQRALTSRSLVQAFYTLRLQAARPRSLRAIGTVGLGLGLALARSPVYCEGSRPTSPVPPAAPKTTPESDAAKIPPPPVPESSVNMLELSFGTVAGICAGVFIKKGAKMVAFVLGGIFVFLQYTGSVGLVKVDWNAVGVRFKRAFYTIDAKGEPVAPTVYSVWFRLVHFLTADFQPRASFLAGLVLGLRIG</sequence>
<reference evidence="8" key="1">
    <citation type="submission" date="2020-05" db="EMBL/GenBank/DDBJ databases">
        <title>Mycena genomes resolve the evolution of fungal bioluminescence.</title>
        <authorList>
            <person name="Tsai I.J."/>
        </authorList>
    </citation>
    <scope>NUCLEOTIDE SEQUENCE</scope>
    <source>
        <strain evidence="8">110903Hualien_Pintung</strain>
    </source>
</reference>
<accession>A0A8H6TTQ5</accession>
<comment type="caution">
    <text evidence="8">The sequence shown here is derived from an EMBL/GenBank/DDBJ whole genome shotgun (WGS) entry which is preliminary data.</text>
</comment>
<evidence type="ECO:0000256" key="7">
    <source>
        <dbReference type="SAM" id="Phobius"/>
    </source>
</evidence>
<keyword evidence="5 7" id="KW-0472">Membrane</keyword>
<evidence type="ECO:0000256" key="4">
    <source>
        <dbReference type="ARBA" id="ARBA00022989"/>
    </source>
</evidence>
<dbReference type="AlphaFoldDB" id="A0A8H6TTQ5"/>
<feature type="transmembrane region" description="Helical" evidence="7">
    <location>
        <begin position="111"/>
        <end position="131"/>
    </location>
</feature>
<evidence type="ECO:0000256" key="1">
    <source>
        <dbReference type="ARBA" id="ARBA00004370"/>
    </source>
</evidence>
<protein>
    <submittedName>
        <fullName evidence="8">SAM-MT-RSMB-NOP domain-containing protein</fullName>
    </submittedName>
</protein>
<name>A0A8H6TTQ5_MYCCL</name>
<evidence type="ECO:0000256" key="6">
    <source>
        <dbReference type="SAM" id="MobiDB-lite"/>
    </source>
</evidence>
<keyword evidence="3 7" id="KW-0812">Transmembrane</keyword>
<evidence type="ECO:0000256" key="3">
    <source>
        <dbReference type="ARBA" id="ARBA00022692"/>
    </source>
</evidence>
<evidence type="ECO:0000256" key="5">
    <source>
        <dbReference type="ARBA" id="ARBA00023136"/>
    </source>
</evidence>
<proteinExistence type="inferred from homology"/>
<comment type="similarity">
    <text evidence="2">Belongs to the FUN14 family.</text>
</comment>
<gene>
    <name evidence="8" type="ORF">HMN09_00068900</name>
</gene>
<dbReference type="EMBL" id="JACAZE010000001">
    <property type="protein sequence ID" value="KAF7322894.1"/>
    <property type="molecule type" value="Genomic_DNA"/>
</dbReference>
<dbReference type="PANTHER" id="PTHR21346">
    <property type="entry name" value="FUN14 DOMAIN CONTAINING"/>
    <property type="match status" value="1"/>
</dbReference>
<evidence type="ECO:0000313" key="8">
    <source>
        <dbReference type="EMBL" id="KAF7322894.1"/>
    </source>
</evidence>
<evidence type="ECO:0000313" key="9">
    <source>
        <dbReference type="Proteomes" id="UP000613580"/>
    </source>
</evidence>
<evidence type="ECO:0000256" key="2">
    <source>
        <dbReference type="ARBA" id="ARBA00009160"/>
    </source>
</evidence>
<keyword evidence="4 7" id="KW-1133">Transmembrane helix</keyword>
<feature type="region of interest" description="Disordered" evidence="6">
    <location>
        <begin position="52"/>
        <end position="80"/>
    </location>
</feature>
<dbReference type="Pfam" id="PF04930">
    <property type="entry name" value="FUN14"/>
    <property type="match status" value="1"/>
</dbReference>
<dbReference type="GO" id="GO:0016020">
    <property type="term" value="C:membrane"/>
    <property type="evidence" value="ECO:0007669"/>
    <property type="project" value="UniProtKB-SubCell"/>
</dbReference>
<organism evidence="8 9">
    <name type="scientific">Mycena chlorophos</name>
    <name type="common">Agaric fungus</name>
    <name type="synonym">Agaricus chlorophos</name>
    <dbReference type="NCBI Taxonomy" id="658473"/>
    <lineage>
        <taxon>Eukaryota</taxon>
        <taxon>Fungi</taxon>
        <taxon>Dikarya</taxon>
        <taxon>Basidiomycota</taxon>
        <taxon>Agaricomycotina</taxon>
        <taxon>Agaricomycetes</taxon>
        <taxon>Agaricomycetidae</taxon>
        <taxon>Agaricales</taxon>
        <taxon>Marasmiineae</taxon>
        <taxon>Mycenaceae</taxon>
        <taxon>Mycena</taxon>
    </lineage>
</organism>
<dbReference type="PANTHER" id="PTHR21346:SF10">
    <property type="entry name" value="TRANSMEMBRANE PROTEIN"/>
    <property type="match status" value="1"/>
</dbReference>
<keyword evidence="9" id="KW-1185">Reference proteome</keyword>
<comment type="subcellular location">
    <subcellularLocation>
        <location evidence="1">Membrane</location>
    </subcellularLocation>
</comment>
<dbReference type="InterPro" id="IPR007014">
    <property type="entry name" value="FUN14"/>
</dbReference>
<dbReference type="Proteomes" id="UP000613580">
    <property type="component" value="Unassembled WGS sequence"/>
</dbReference>